<dbReference type="InterPro" id="IPR001383">
    <property type="entry name" value="Ribosomal_bL28_bact-type"/>
</dbReference>
<feature type="compositionally biased region" description="Basic residues" evidence="6">
    <location>
        <begin position="13"/>
        <end position="24"/>
    </location>
</feature>
<name>A0A839QWI2_9MICO</name>
<evidence type="ECO:0000256" key="6">
    <source>
        <dbReference type="SAM" id="MobiDB-lite"/>
    </source>
</evidence>
<evidence type="ECO:0000256" key="2">
    <source>
        <dbReference type="ARBA" id="ARBA00022980"/>
    </source>
</evidence>
<evidence type="ECO:0000256" key="4">
    <source>
        <dbReference type="ARBA" id="ARBA00035174"/>
    </source>
</evidence>
<dbReference type="HAMAP" id="MF_00373">
    <property type="entry name" value="Ribosomal_bL28"/>
    <property type="match status" value="1"/>
</dbReference>
<dbReference type="GO" id="GO:0003735">
    <property type="term" value="F:structural constituent of ribosome"/>
    <property type="evidence" value="ECO:0007669"/>
    <property type="project" value="InterPro"/>
</dbReference>
<dbReference type="GO" id="GO:0006412">
    <property type="term" value="P:translation"/>
    <property type="evidence" value="ECO:0007669"/>
    <property type="project" value="UniProtKB-UniRule"/>
</dbReference>
<keyword evidence="3 5" id="KW-0687">Ribonucleoprotein</keyword>
<evidence type="ECO:0000256" key="5">
    <source>
        <dbReference type="HAMAP-Rule" id="MF_00373"/>
    </source>
</evidence>
<dbReference type="PANTHER" id="PTHR13528">
    <property type="entry name" value="39S RIBOSOMAL PROTEIN L28, MITOCHONDRIAL"/>
    <property type="match status" value="1"/>
</dbReference>
<protein>
    <recommendedName>
        <fullName evidence="4 5">Large ribosomal subunit protein bL28</fullName>
    </recommendedName>
</protein>
<organism evidence="7 8">
    <name type="scientific">Helcobacillus massiliensis</name>
    <dbReference type="NCBI Taxonomy" id="521392"/>
    <lineage>
        <taxon>Bacteria</taxon>
        <taxon>Bacillati</taxon>
        <taxon>Actinomycetota</taxon>
        <taxon>Actinomycetes</taxon>
        <taxon>Micrococcales</taxon>
        <taxon>Dermabacteraceae</taxon>
        <taxon>Helcobacillus</taxon>
    </lineage>
</organism>
<keyword evidence="8" id="KW-1185">Reference proteome</keyword>
<dbReference type="AlphaFoldDB" id="A0A839QWI2"/>
<dbReference type="GO" id="GO:0005840">
    <property type="term" value="C:ribosome"/>
    <property type="evidence" value="ECO:0007669"/>
    <property type="project" value="UniProtKB-KW"/>
</dbReference>
<evidence type="ECO:0000256" key="1">
    <source>
        <dbReference type="ARBA" id="ARBA00008760"/>
    </source>
</evidence>
<sequence length="78" mass="8705">MTTYCQITGKRPTSGRRVSHSGKRTARTFRPNLQTKTFYVPSLGRRVTLTVSAVGLKTINRRGIDSVARDLIARGEKI</sequence>
<evidence type="ECO:0000313" key="7">
    <source>
        <dbReference type="EMBL" id="MBB3023150.1"/>
    </source>
</evidence>
<dbReference type="PANTHER" id="PTHR13528:SF2">
    <property type="entry name" value="LARGE RIBOSOMAL SUBUNIT PROTEIN BL28M"/>
    <property type="match status" value="1"/>
</dbReference>
<dbReference type="InterPro" id="IPR034704">
    <property type="entry name" value="Ribosomal_bL28/bL31-like_sf"/>
</dbReference>
<dbReference type="NCBIfam" id="TIGR00009">
    <property type="entry name" value="L28"/>
    <property type="match status" value="1"/>
</dbReference>
<comment type="similarity">
    <text evidence="1 5">Belongs to the bacterial ribosomal protein bL28 family.</text>
</comment>
<evidence type="ECO:0000313" key="8">
    <source>
        <dbReference type="Proteomes" id="UP000568050"/>
    </source>
</evidence>
<keyword evidence="2 5" id="KW-0689">Ribosomal protein</keyword>
<gene>
    <name evidence="5" type="primary">rpmB</name>
    <name evidence="7" type="ORF">FHX50_001435</name>
</gene>
<dbReference type="Pfam" id="PF00830">
    <property type="entry name" value="Ribosomal_L28"/>
    <property type="match status" value="1"/>
</dbReference>
<reference evidence="7 8" key="1">
    <citation type="submission" date="2020-08" db="EMBL/GenBank/DDBJ databases">
        <title>Sequencing the genomes of 1000 actinobacteria strains.</title>
        <authorList>
            <person name="Klenk H.-P."/>
        </authorList>
    </citation>
    <scope>NUCLEOTIDE SEQUENCE [LARGE SCALE GENOMIC DNA]</scope>
    <source>
        <strain evidence="7 8">DSM 23040</strain>
    </source>
</reference>
<dbReference type="InterPro" id="IPR026569">
    <property type="entry name" value="Ribosomal_bL28"/>
</dbReference>
<dbReference type="SUPFAM" id="SSF143800">
    <property type="entry name" value="L28p-like"/>
    <property type="match status" value="1"/>
</dbReference>
<evidence type="ECO:0000256" key="3">
    <source>
        <dbReference type="ARBA" id="ARBA00023274"/>
    </source>
</evidence>
<accession>A0A839QWI2</accession>
<dbReference type="GO" id="GO:1990904">
    <property type="term" value="C:ribonucleoprotein complex"/>
    <property type="evidence" value="ECO:0007669"/>
    <property type="project" value="UniProtKB-KW"/>
</dbReference>
<dbReference type="Proteomes" id="UP000568050">
    <property type="component" value="Unassembled WGS sequence"/>
</dbReference>
<comment type="caution">
    <text evidence="7">The sequence shown here is derived from an EMBL/GenBank/DDBJ whole genome shotgun (WGS) entry which is preliminary data.</text>
</comment>
<feature type="region of interest" description="Disordered" evidence="6">
    <location>
        <begin position="1"/>
        <end position="24"/>
    </location>
</feature>
<dbReference type="RefSeq" id="WP_183376074.1">
    <property type="nucleotide sequence ID" value="NZ_CBCSFZ010000006.1"/>
</dbReference>
<dbReference type="EMBL" id="JACHWP010000003">
    <property type="protein sequence ID" value="MBB3023150.1"/>
    <property type="molecule type" value="Genomic_DNA"/>
</dbReference>
<dbReference type="InterPro" id="IPR037147">
    <property type="entry name" value="Ribosomal_bL28_sf"/>
</dbReference>
<dbReference type="FunFam" id="2.30.170.40:FF:000001">
    <property type="entry name" value="50S ribosomal protein L28"/>
    <property type="match status" value="1"/>
</dbReference>
<proteinExistence type="inferred from homology"/>
<dbReference type="Gene3D" id="2.30.170.40">
    <property type="entry name" value="Ribosomal protein L28/L24"/>
    <property type="match status" value="1"/>
</dbReference>